<gene>
    <name evidence="1" type="ORF">Pint_28832</name>
</gene>
<evidence type="ECO:0000313" key="1">
    <source>
        <dbReference type="EMBL" id="KAJ0008177.1"/>
    </source>
</evidence>
<accession>A0ACC0X0Y2</accession>
<protein>
    <submittedName>
        <fullName evidence="1">Uncharacterized protein</fullName>
    </submittedName>
</protein>
<sequence length="99" mass="11387">MGERATLKSKFAETSTPLLWRILATHCKSTIRHSKMQLGCRVEGWAVFGRGSALVKAKGETILQCLRDFDLWRTHLEDMDFVTALNHHLNQLQRQKIPI</sequence>
<dbReference type="EMBL" id="CM047750">
    <property type="protein sequence ID" value="KAJ0008177.1"/>
    <property type="molecule type" value="Genomic_DNA"/>
</dbReference>
<dbReference type="Proteomes" id="UP001163603">
    <property type="component" value="Chromosome 15"/>
</dbReference>
<evidence type="ECO:0000313" key="2">
    <source>
        <dbReference type="Proteomes" id="UP001163603"/>
    </source>
</evidence>
<proteinExistence type="predicted"/>
<name>A0ACC0X0Y2_9ROSI</name>
<reference evidence="2" key="1">
    <citation type="journal article" date="2023" name="G3 (Bethesda)">
        <title>Genome assembly and association tests identify interacting loci associated with vigor, precocity, and sex in interspecific pistachio rootstocks.</title>
        <authorList>
            <person name="Palmer W."/>
            <person name="Jacygrad E."/>
            <person name="Sagayaradj S."/>
            <person name="Cavanaugh K."/>
            <person name="Han R."/>
            <person name="Bertier L."/>
            <person name="Beede B."/>
            <person name="Kafkas S."/>
            <person name="Golino D."/>
            <person name="Preece J."/>
            <person name="Michelmore R."/>
        </authorList>
    </citation>
    <scope>NUCLEOTIDE SEQUENCE [LARGE SCALE GENOMIC DNA]</scope>
</reference>
<keyword evidence="2" id="KW-1185">Reference proteome</keyword>
<organism evidence="1 2">
    <name type="scientific">Pistacia integerrima</name>
    <dbReference type="NCBI Taxonomy" id="434235"/>
    <lineage>
        <taxon>Eukaryota</taxon>
        <taxon>Viridiplantae</taxon>
        <taxon>Streptophyta</taxon>
        <taxon>Embryophyta</taxon>
        <taxon>Tracheophyta</taxon>
        <taxon>Spermatophyta</taxon>
        <taxon>Magnoliopsida</taxon>
        <taxon>eudicotyledons</taxon>
        <taxon>Gunneridae</taxon>
        <taxon>Pentapetalae</taxon>
        <taxon>rosids</taxon>
        <taxon>malvids</taxon>
        <taxon>Sapindales</taxon>
        <taxon>Anacardiaceae</taxon>
        <taxon>Pistacia</taxon>
    </lineage>
</organism>
<comment type="caution">
    <text evidence="1">The sequence shown here is derived from an EMBL/GenBank/DDBJ whole genome shotgun (WGS) entry which is preliminary data.</text>
</comment>